<evidence type="ECO:0000256" key="3">
    <source>
        <dbReference type="ARBA" id="ARBA00022741"/>
    </source>
</evidence>
<dbReference type="RefSeq" id="WP_012471527.1">
    <property type="nucleotide sequence ID" value="NC_010814.1"/>
</dbReference>
<dbReference type="GO" id="GO:0045454">
    <property type="term" value="P:cell redox homeostasis"/>
    <property type="evidence" value="ECO:0007669"/>
    <property type="project" value="InterPro"/>
</dbReference>
<keyword evidence="5 7" id="KW-1133">Transmembrane helix</keyword>
<dbReference type="NCBIfam" id="TIGR02868">
    <property type="entry name" value="CydC"/>
    <property type="match status" value="1"/>
</dbReference>
<dbReference type="SMART" id="SM00382">
    <property type="entry name" value="AAA"/>
    <property type="match status" value="1"/>
</dbReference>
<accession>B3E2U9</accession>
<dbReference type="InterPro" id="IPR011527">
    <property type="entry name" value="ABC1_TM_dom"/>
</dbReference>
<feature type="transmembrane region" description="Helical" evidence="7">
    <location>
        <begin position="56"/>
        <end position="74"/>
    </location>
</feature>
<dbReference type="InterPro" id="IPR003593">
    <property type="entry name" value="AAA+_ATPase"/>
</dbReference>
<dbReference type="InterPro" id="IPR027417">
    <property type="entry name" value="P-loop_NTPase"/>
</dbReference>
<evidence type="ECO:0000256" key="2">
    <source>
        <dbReference type="ARBA" id="ARBA00022692"/>
    </source>
</evidence>
<organism evidence="10 11">
    <name type="scientific">Trichlorobacter lovleyi (strain ATCC BAA-1151 / DSM 17278 / SZ)</name>
    <name type="common">Geobacter lovleyi</name>
    <dbReference type="NCBI Taxonomy" id="398767"/>
    <lineage>
        <taxon>Bacteria</taxon>
        <taxon>Pseudomonadati</taxon>
        <taxon>Thermodesulfobacteriota</taxon>
        <taxon>Desulfuromonadia</taxon>
        <taxon>Geobacterales</taxon>
        <taxon>Geobacteraceae</taxon>
        <taxon>Trichlorobacter</taxon>
    </lineage>
</organism>
<sequence>MKELLRMLKPARHHWRWMAGDIGLGVAVIAANAALMAISGWFIASMAVAGVAQASFNYFFASASIRALAILRALGRYGERLVSHEAAFHILAELRVWLFRRLIPLAPAGLESYAGGDLAGRLRADVDSLENLYLRIIAPLATGGFTVLLAGLFVLVWSGSAALVLVGLLLLAGLLLPLLARHLAAQPGKRSAELAGALRTTVTEGLQGAEELLLLGATDKQAQAVEALSSGLVQQQVRLGQISSLTLAGVTTCGALAMAGLALVCIPLVQSGQLAGPNLVMLLLFSAASFEAVGPLAHSLQLIPATSEAIRRIRELADAPIPLPEPLQPQLPESCRIVLDQVSCSYGEGQAVLKQFSLVINPGEQVAVVGPSGSGKSTLIELLLRFRPYQGSISIGGCELRDISPDQLSRLVAAVPQQPHLFNSTIRENILLGREIIDEQLSAVLADSGLKQWIAGLPQGLDTPVGETGSAVSGGEARRIALARALVSNAPILLLDEPTEGLDGAIEQSVVQHLKDRLQGTTVLVVTHRPACLQMAERIVKIGATKGAAT</sequence>
<dbReference type="SUPFAM" id="SSF52540">
    <property type="entry name" value="P-loop containing nucleoside triphosphate hydrolases"/>
    <property type="match status" value="1"/>
</dbReference>
<dbReference type="Pfam" id="PF00005">
    <property type="entry name" value="ABC_tran"/>
    <property type="match status" value="1"/>
</dbReference>
<name>B3E2U9_TRIL1</name>
<keyword evidence="6 7" id="KW-0472">Membrane</keyword>
<dbReference type="SUPFAM" id="SSF90123">
    <property type="entry name" value="ABC transporter transmembrane region"/>
    <property type="match status" value="1"/>
</dbReference>
<dbReference type="PROSITE" id="PS50929">
    <property type="entry name" value="ABC_TM1F"/>
    <property type="match status" value="1"/>
</dbReference>
<evidence type="ECO:0000256" key="4">
    <source>
        <dbReference type="ARBA" id="ARBA00022840"/>
    </source>
</evidence>
<evidence type="ECO:0000259" key="9">
    <source>
        <dbReference type="PROSITE" id="PS50929"/>
    </source>
</evidence>
<comment type="subcellular location">
    <subcellularLocation>
        <location evidence="1">Cell membrane</location>
        <topology evidence="1">Multi-pass membrane protein</topology>
    </subcellularLocation>
</comment>
<evidence type="ECO:0000313" key="10">
    <source>
        <dbReference type="EMBL" id="ACD97209.1"/>
    </source>
</evidence>
<evidence type="ECO:0000256" key="1">
    <source>
        <dbReference type="ARBA" id="ARBA00004651"/>
    </source>
</evidence>
<dbReference type="CDD" id="cd03228">
    <property type="entry name" value="ABCC_MRP_Like"/>
    <property type="match status" value="1"/>
</dbReference>
<feature type="transmembrane region" description="Helical" evidence="7">
    <location>
        <begin position="161"/>
        <end position="180"/>
    </location>
</feature>
<gene>
    <name evidence="10" type="ordered locus">Glov_3506</name>
</gene>
<dbReference type="GO" id="GO:0140359">
    <property type="term" value="F:ABC-type transporter activity"/>
    <property type="evidence" value="ECO:0007669"/>
    <property type="project" value="InterPro"/>
</dbReference>
<dbReference type="Gene3D" id="1.20.1560.10">
    <property type="entry name" value="ABC transporter type 1, transmembrane domain"/>
    <property type="match status" value="1"/>
</dbReference>
<evidence type="ECO:0000256" key="5">
    <source>
        <dbReference type="ARBA" id="ARBA00022989"/>
    </source>
</evidence>
<dbReference type="Proteomes" id="UP000002420">
    <property type="component" value="Chromosome"/>
</dbReference>
<dbReference type="Gene3D" id="3.40.50.300">
    <property type="entry name" value="P-loop containing nucleotide triphosphate hydrolases"/>
    <property type="match status" value="1"/>
</dbReference>
<reference evidence="10 11" key="1">
    <citation type="submission" date="2008-05" db="EMBL/GenBank/DDBJ databases">
        <title>Complete sequence of chromosome of Geobacter lovleyi SZ.</title>
        <authorList>
            <consortium name="US DOE Joint Genome Institute"/>
            <person name="Lucas S."/>
            <person name="Copeland A."/>
            <person name="Lapidus A."/>
            <person name="Glavina del Rio T."/>
            <person name="Dalin E."/>
            <person name="Tice H."/>
            <person name="Bruce D."/>
            <person name="Goodwin L."/>
            <person name="Pitluck S."/>
            <person name="Chertkov O."/>
            <person name="Meincke L."/>
            <person name="Brettin T."/>
            <person name="Detter J.C."/>
            <person name="Han C."/>
            <person name="Tapia R."/>
            <person name="Kuske C.R."/>
            <person name="Schmutz J."/>
            <person name="Larimer F."/>
            <person name="Land M."/>
            <person name="Hauser L."/>
            <person name="Kyrpides N."/>
            <person name="Mikhailova N."/>
            <person name="Sung Y."/>
            <person name="Fletcher K.E."/>
            <person name="Ritalahti K.M."/>
            <person name="Loeffler F.E."/>
            <person name="Richardson P."/>
        </authorList>
    </citation>
    <scope>NUCLEOTIDE SEQUENCE [LARGE SCALE GENOMIC DNA]</scope>
    <source>
        <strain evidence="11">ATCC BAA-1151 / DSM 17278 / SZ</strain>
    </source>
</reference>
<dbReference type="eggNOG" id="COG4987">
    <property type="taxonomic scope" value="Bacteria"/>
</dbReference>
<dbReference type="InterPro" id="IPR036640">
    <property type="entry name" value="ABC1_TM_sf"/>
</dbReference>
<dbReference type="PROSITE" id="PS50893">
    <property type="entry name" value="ABC_TRANSPORTER_2"/>
    <property type="match status" value="1"/>
</dbReference>
<dbReference type="PANTHER" id="PTHR24221:SF654">
    <property type="entry name" value="ATP-BINDING CASSETTE SUB-FAMILY B MEMBER 6"/>
    <property type="match status" value="1"/>
</dbReference>
<feature type="transmembrane region" description="Helical" evidence="7">
    <location>
        <begin position="21"/>
        <end position="44"/>
    </location>
</feature>
<dbReference type="AlphaFoldDB" id="B3E2U9"/>
<dbReference type="GO" id="GO:0016887">
    <property type="term" value="F:ATP hydrolysis activity"/>
    <property type="evidence" value="ECO:0007669"/>
    <property type="project" value="InterPro"/>
</dbReference>
<dbReference type="KEGG" id="glo:Glov_3506"/>
<evidence type="ECO:0000256" key="7">
    <source>
        <dbReference type="SAM" id="Phobius"/>
    </source>
</evidence>
<feature type="domain" description="ABC transmembrane type-1" evidence="9">
    <location>
        <begin position="22"/>
        <end position="305"/>
    </location>
</feature>
<dbReference type="PANTHER" id="PTHR24221">
    <property type="entry name" value="ATP-BINDING CASSETTE SUB-FAMILY B"/>
    <property type="match status" value="1"/>
</dbReference>
<dbReference type="GO" id="GO:0005886">
    <property type="term" value="C:plasma membrane"/>
    <property type="evidence" value="ECO:0007669"/>
    <property type="project" value="UniProtKB-SubCell"/>
</dbReference>
<evidence type="ECO:0000313" key="11">
    <source>
        <dbReference type="Proteomes" id="UP000002420"/>
    </source>
</evidence>
<dbReference type="HOGENOM" id="CLU_000604_84_9_7"/>
<dbReference type="STRING" id="398767.Glov_3506"/>
<feature type="transmembrane region" description="Helical" evidence="7">
    <location>
        <begin position="245"/>
        <end position="269"/>
    </location>
</feature>
<proteinExistence type="predicted"/>
<dbReference type="Pfam" id="PF00664">
    <property type="entry name" value="ABC_membrane"/>
    <property type="match status" value="1"/>
</dbReference>
<dbReference type="GO" id="GO:0034775">
    <property type="term" value="P:glutathione transmembrane transport"/>
    <property type="evidence" value="ECO:0007669"/>
    <property type="project" value="InterPro"/>
</dbReference>
<keyword evidence="3" id="KW-0547">Nucleotide-binding</keyword>
<dbReference type="EMBL" id="CP001089">
    <property type="protein sequence ID" value="ACD97209.1"/>
    <property type="molecule type" value="Genomic_DNA"/>
</dbReference>
<keyword evidence="2 7" id="KW-0812">Transmembrane</keyword>
<protein>
    <submittedName>
        <fullName evidence="10">ABC transporter, CydDC cysteine exporter (CydDC-E) family, permease/ATP-binding protein CydC</fullName>
    </submittedName>
</protein>
<dbReference type="InterPro" id="IPR014223">
    <property type="entry name" value="ABC_CydC/D"/>
</dbReference>
<keyword evidence="4 10" id="KW-0067">ATP-binding</keyword>
<evidence type="ECO:0000256" key="6">
    <source>
        <dbReference type="ARBA" id="ARBA00023136"/>
    </source>
</evidence>
<dbReference type="InterPro" id="IPR003439">
    <property type="entry name" value="ABC_transporter-like_ATP-bd"/>
</dbReference>
<feature type="transmembrane region" description="Helical" evidence="7">
    <location>
        <begin position="132"/>
        <end position="155"/>
    </location>
</feature>
<evidence type="ECO:0000259" key="8">
    <source>
        <dbReference type="PROSITE" id="PS50893"/>
    </source>
</evidence>
<dbReference type="InterPro" id="IPR017871">
    <property type="entry name" value="ABC_transporter-like_CS"/>
</dbReference>
<dbReference type="GO" id="GO:0034040">
    <property type="term" value="F:ATPase-coupled lipid transmembrane transporter activity"/>
    <property type="evidence" value="ECO:0007669"/>
    <property type="project" value="TreeGrafter"/>
</dbReference>
<dbReference type="InterPro" id="IPR039421">
    <property type="entry name" value="Type_1_exporter"/>
</dbReference>
<dbReference type="GO" id="GO:0005524">
    <property type="term" value="F:ATP binding"/>
    <property type="evidence" value="ECO:0007669"/>
    <property type="project" value="UniProtKB-KW"/>
</dbReference>
<dbReference type="OrthoDB" id="9760168at2"/>
<dbReference type="PROSITE" id="PS00211">
    <property type="entry name" value="ABC_TRANSPORTER_1"/>
    <property type="match status" value="1"/>
</dbReference>
<feature type="domain" description="ABC transporter" evidence="8">
    <location>
        <begin position="337"/>
        <end position="550"/>
    </location>
</feature>
<keyword evidence="11" id="KW-1185">Reference proteome</keyword>